<feature type="domain" description="Amidase" evidence="2">
    <location>
        <begin position="92"/>
        <end position="339"/>
    </location>
</feature>
<name>A0A7X3G8J9_9STRE</name>
<accession>A0A7X3G8J9</accession>
<evidence type="ECO:0000313" key="3">
    <source>
        <dbReference type="EMBL" id="MVX59100.1"/>
    </source>
</evidence>
<dbReference type="InterPro" id="IPR023631">
    <property type="entry name" value="Amidase_dom"/>
</dbReference>
<proteinExistence type="predicted"/>
<protein>
    <recommendedName>
        <fullName evidence="2">Amidase domain-containing protein</fullName>
    </recommendedName>
</protein>
<evidence type="ECO:0000256" key="1">
    <source>
        <dbReference type="SAM" id="Phobius"/>
    </source>
</evidence>
<feature type="transmembrane region" description="Helical" evidence="1">
    <location>
        <begin position="6"/>
        <end position="29"/>
    </location>
</feature>
<evidence type="ECO:0000313" key="4">
    <source>
        <dbReference type="Proteomes" id="UP000461595"/>
    </source>
</evidence>
<dbReference type="Pfam" id="PF01425">
    <property type="entry name" value="Amidase"/>
    <property type="match status" value="1"/>
</dbReference>
<dbReference type="PANTHER" id="PTHR42678">
    <property type="entry name" value="AMIDASE"/>
    <property type="match status" value="1"/>
</dbReference>
<reference evidence="3 4" key="1">
    <citation type="submission" date="2019-12" db="EMBL/GenBank/DDBJ databases">
        <title>Microbes associate with the intestines of laboratory mice.</title>
        <authorList>
            <person name="Navarre W."/>
            <person name="Wong E."/>
        </authorList>
    </citation>
    <scope>NUCLEOTIDE SEQUENCE [LARGE SCALE GENOMIC DNA]</scope>
    <source>
        <strain evidence="3 4">NM51_B2-22</strain>
    </source>
</reference>
<keyword evidence="1" id="KW-1133">Transmembrane helix</keyword>
<comment type="caution">
    <text evidence="3">The sequence shown here is derived from an EMBL/GenBank/DDBJ whole genome shotgun (WGS) entry which is preliminary data.</text>
</comment>
<dbReference type="Gene3D" id="3.90.1300.10">
    <property type="entry name" value="Amidase signature (AS) domain"/>
    <property type="match status" value="1"/>
</dbReference>
<keyword evidence="1" id="KW-0812">Transmembrane</keyword>
<dbReference type="EMBL" id="WSRS01000042">
    <property type="protein sequence ID" value="MVX59100.1"/>
    <property type="molecule type" value="Genomic_DNA"/>
</dbReference>
<evidence type="ECO:0000259" key="2">
    <source>
        <dbReference type="Pfam" id="PF01425"/>
    </source>
</evidence>
<dbReference type="OrthoDB" id="9811471at2"/>
<dbReference type="PANTHER" id="PTHR42678:SF34">
    <property type="entry name" value="OS04G0183300 PROTEIN"/>
    <property type="match status" value="1"/>
</dbReference>
<sequence>MNVKKIALWTTGILVGGAALGAGAVYLYLQSLMPAKEERLAYRNEQVLAAIDQQLEGVDLDGLRAKIPLMEQKSLGELQELLRQGTIRHQDLVAYYLLNIKEKDQSELGNNAVSEINPRAMDEARKFDETQDDRLLAGIPVLIKENINTNNLSTSAGAYALKDFIPAQNAPVVDQLLENGAIILGKTNLSEMSYYMSQKSPSGYSAKKGQTTNPFNPLVLSPLGSSSGSAVAMATDLAAVSLGTETSGSIVAPAAINSVVGYKPTRGTISGEGVVPITYTLDTVGPITKTVEDAFLTYRAATGKTSSLSLDKDFIKGKRIGLLKADKDFDKRLEKVLKDLGAQVVSLDIDTSKIDLNFILKNDFEKDLNHYLKTAEAPIGSLQELVDFNKQDPEVRMRYGQNFLEEALRPKLDAAKVESILQIAQDSLNQAMDNQKLDILVAKDNYYAHLAAGAGAPELTVPFGLQEEIPVGATFFAKAGQDETVIQIAYSFEQLTQLRALPGEKEF</sequence>
<keyword evidence="1" id="KW-0472">Membrane</keyword>
<dbReference type="AlphaFoldDB" id="A0A7X3G8J9"/>
<dbReference type="SUPFAM" id="SSF75304">
    <property type="entry name" value="Amidase signature (AS) enzymes"/>
    <property type="match status" value="1"/>
</dbReference>
<dbReference type="RefSeq" id="WP_160332889.1">
    <property type="nucleotide sequence ID" value="NZ_WSRS01000042.1"/>
</dbReference>
<organism evidence="3 4">
    <name type="scientific">Streptococcus danieliae</name>
    <dbReference type="NCBI Taxonomy" id="747656"/>
    <lineage>
        <taxon>Bacteria</taxon>
        <taxon>Bacillati</taxon>
        <taxon>Bacillota</taxon>
        <taxon>Bacilli</taxon>
        <taxon>Lactobacillales</taxon>
        <taxon>Streptococcaceae</taxon>
        <taxon>Streptococcus</taxon>
    </lineage>
</organism>
<dbReference type="InterPro" id="IPR036928">
    <property type="entry name" value="AS_sf"/>
</dbReference>
<gene>
    <name evidence="3" type="ORF">E5983_05495</name>
</gene>
<dbReference type="Proteomes" id="UP000461595">
    <property type="component" value="Unassembled WGS sequence"/>
</dbReference>